<evidence type="ECO:0000259" key="7">
    <source>
        <dbReference type="Pfam" id="PF04455"/>
    </source>
</evidence>
<dbReference type="Pfam" id="PF21571">
    <property type="entry name" value="ArgZ-like_C_1st"/>
    <property type="match status" value="1"/>
</dbReference>
<evidence type="ECO:0000256" key="3">
    <source>
        <dbReference type="ARBA" id="ARBA00023027"/>
    </source>
</evidence>
<dbReference type="NCBIfam" id="TIGR00300">
    <property type="entry name" value="TIGR00300 family protein"/>
    <property type="match status" value="1"/>
</dbReference>
<dbReference type="RefSeq" id="WP_237170656.1">
    <property type="nucleotide sequence ID" value="NZ_CP019082.1"/>
</dbReference>
<evidence type="ECO:0000256" key="2">
    <source>
        <dbReference type="ARBA" id="ARBA00022741"/>
    </source>
</evidence>
<evidence type="ECO:0000259" key="8">
    <source>
        <dbReference type="Pfam" id="PF21570"/>
    </source>
</evidence>
<evidence type="ECO:0000313" key="11">
    <source>
        <dbReference type="Proteomes" id="UP000186309"/>
    </source>
</evidence>
<gene>
    <name evidence="10" type="ORF">BSF38_05620</name>
</gene>
<dbReference type="Pfam" id="PF21570">
    <property type="entry name" value="ArgZ-like_C_2nd"/>
    <property type="match status" value="1"/>
</dbReference>
<dbReference type="InterPro" id="IPR007545">
    <property type="entry name" value="LOR/SDH_bifunc_enz_cons_dom"/>
</dbReference>
<keyword evidence="11" id="KW-1185">Reference proteome</keyword>
<name>A0A1U7CYN5_9BACT</name>
<evidence type="ECO:0000256" key="6">
    <source>
        <dbReference type="SAM" id="MobiDB-lite"/>
    </source>
</evidence>
<dbReference type="EMBL" id="CP019082">
    <property type="protein sequence ID" value="APW64031.1"/>
    <property type="molecule type" value="Genomic_DNA"/>
</dbReference>
<comment type="cofactor">
    <cofactor evidence="1">
        <name>NAD(+)</name>
        <dbReference type="ChEBI" id="CHEBI:57540"/>
    </cofactor>
</comment>
<dbReference type="AlphaFoldDB" id="A0A1U7CYN5"/>
<organism evidence="10 11">
    <name type="scientific">Paludisphaera borealis</name>
    <dbReference type="NCBI Taxonomy" id="1387353"/>
    <lineage>
        <taxon>Bacteria</taxon>
        <taxon>Pseudomonadati</taxon>
        <taxon>Planctomycetota</taxon>
        <taxon>Planctomycetia</taxon>
        <taxon>Isosphaerales</taxon>
        <taxon>Isosphaeraceae</taxon>
        <taxon>Paludisphaera</taxon>
    </lineage>
</organism>
<dbReference type="InterPro" id="IPR005239">
    <property type="entry name" value="ArgZ/ArgE-like"/>
</dbReference>
<feature type="domain" description="Arginine dihydrolase ArgZ/ArgE-like C-terminal first subdomain" evidence="9">
    <location>
        <begin position="125"/>
        <end position="204"/>
    </location>
</feature>
<feature type="domain" description="LOR/SDH bifunctional enzyme conserved" evidence="7">
    <location>
        <begin position="27"/>
        <end position="123"/>
    </location>
</feature>
<keyword evidence="3" id="KW-0520">NAD</keyword>
<accession>A0A1U7CYN5</accession>
<dbReference type="InterPro" id="IPR048963">
    <property type="entry name" value="ArgZ/ArgE-like_C_2nd"/>
</dbReference>
<evidence type="ECO:0000259" key="9">
    <source>
        <dbReference type="Pfam" id="PF21571"/>
    </source>
</evidence>
<keyword evidence="4" id="KW-0456">Lyase</keyword>
<evidence type="ECO:0000256" key="5">
    <source>
        <dbReference type="ARBA" id="ARBA00066346"/>
    </source>
</evidence>
<dbReference type="Gene3D" id="3.40.50.10690">
    <property type="entry name" value="putative lor/sdh protein like domains"/>
    <property type="match status" value="1"/>
</dbReference>
<dbReference type="GO" id="GO:0008473">
    <property type="term" value="F:ornithine cyclodeaminase activity"/>
    <property type="evidence" value="ECO:0007669"/>
    <property type="project" value="UniProtKB-EC"/>
</dbReference>
<dbReference type="STRING" id="1387353.BSF38_05620"/>
<evidence type="ECO:0000313" key="10">
    <source>
        <dbReference type="EMBL" id="APW64031.1"/>
    </source>
</evidence>
<protein>
    <recommendedName>
        <fullName evidence="5">ornithine cyclodeaminase</fullName>
        <ecNumber evidence="5">4.3.1.12</ecNumber>
    </recommendedName>
</protein>
<dbReference type="Gene3D" id="3.30.70.2690">
    <property type="entry name" value="LOR/SDH bifunctional enzyme, conserved domain"/>
    <property type="match status" value="1"/>
</dbReference>
<feature type="region of interest" description="Disordered" evidence="6">
    <location>
        <begin position="1"/>
        <end position="22"/>
    </location>
</feature>
<feature type="compositionally biased region" description="Polar residues" evidence="6">
    <location>
        <begin position="1"/>
        <end position="14"/>
    </location>
</feature>
<dbReference type="InterPro" id="IPR043009">
    <property type="entry name" value="LOR/SDH_bifunc_enz_cons_dom_sf"/>
</dbReference>
<evidence type="ECO:0000256" key="1">
    <source>
        <dbReference type="ARBA" id="ARBA00001911"/>
    </source>
</evidence>
<dbReference type="EC" id="4.3.1.12" evidence="5"/>
<dbReference type="Pfam" id="PF04455">
    <property type="entry name" value="Saccharop_dh_N"/>
    <property type="match status" value="1"/>
</dbReference>
<evidence type="ECO:0000256" key="4">
    <source>
        <dbReference type="ARBA" id="ARBA00023239"/>
    </source>
</evidence>
<dbReference type="KEGG" id="pbor:BSF38_05620"/>
<keyword evidence="2" id="KW-0547">Nucleotide-binding</keyword>
<sequence>MMASPEQQATASRSTKTDAKPKGVVDEIEVRGHIVDSLLLPKILDRILQMGGAFEIHECKIGVKRSDPSYARIGVHADTPEALDAIIGDLVEHGASPVHPEDVRAVPADVATAFPENFYSTTNQQTQVRLHGRWIDVENQEMDCGVALDVEAGRAWCVPMIHVTIGLPIVVGHAGIRVLPVERARESSPFGFMGSSVSSEKPKAISLRSVAESIRATRAEGKKVLLVGGPAIVHTGSSEHVAQLIREGWIQTLFAGNALATHDLEQALYGTSLGVSLTHGAAVEHGHEHHLRAINTIRRAGGIARAVASGLVTSGIMYECLNQDVDLVLAGSIRDDGPLPEVITDSIVAQDRMRESVRGVGFALLIATALHSIATGNLLPAWVKVVCVDINPATVTKLADRGTFQTIGMVTDVEPFLRSLAAELSSPVQGESSPS</sequence>
<dbReference type="GO" id="GO:0000166">
    <property type="term" value="F:nucleotide binding"/>
    <property type="evidence" value="ECO:0007669"/>
    <property type="project" value="UniProtKB-KW"/>
</dbReference>
<proteinExistence type="predicted"/>
<reference evidence="11" key="1">
    <citation type="submission" date="2016-12" db="EMBL/GenBank/DDBJ databases">
        <title>Comparative genomics of four Isosphaeraceae planctomycetes: a common pool of plasmids and glycoside hydrolase genes.</title>
        <authorList>
            <person name="Ivanova A."/>
        </authorList>
    </citation>
    <scope>NUCLEOTIDE SEQUENCE [LARGE SCALE GENOMIC DNA]</scope>
    <source>
        <strain evidence="11">PX4</strain>
    </source>
</reference>
<dbReference type="InterPro" id="IPR048964">
    <property type="entry name" value="ArgZ/ArgE-like_C_1st"/>
</dbReference>
<dbReference type="CDD" id="cd12144">
    <property type="entry name" value="SDH_N_domain"/>
    <property type="match status" value="1"/>
</dbReference>
<dbReference type="Proteomes" id="UP000186309">
    <property type="component" value="Chromosome"/>
</dbReference>
<feature type="domain" description="Arginine dihydrolase ArgZ/ArgE-like C-terminal second subdomain" evidence="8">
    <location>
        <begin position="209"/>
        <end position="420"/>
    </location>
</feature>